<keyword evidence="3" id="KW-0677">Repeat</keyword>
<dbReference type="EMBL" id="HADZ01010501">
    <property type="protein sequence ID" value="SBP74442.1"/>
    <property type="molecule type" value="Transcribed_RNA"/>
</dbReference>
<evidence type="ECO:0000256" key="1">
    <source>
        <dbReference type="ARBA" id="ARBA00004123"/>
    </source>
</evidence>
<evidence type="ECO:0000256" key="6">
    <source>
        <dbReference type="ARBA" id="ARBA00023242"/>
    </source>
</evidence>
<dbReference type="PANTHER" id="PTHR45718:SF3">
    <property type="entry name" value="ZINC FINGER PROTEIN GLIS1"/>
    <property type="match status" value="1"/>
</dbReference>
<protein>
    <submittedName>
        <fullName evidence="7">GLIS family zinc finger 1b</fullName>
    </submittedName>
</protein>
<evidence type="ECO:0000256" key="2">
    <source>
        <dbReference type="ARBA" id="ARBA00022723"/>
    </source>
</evidence>
<dbReference type="SUPFAM" id="SSF57667">
    <property type="entry name" value="beta-beta-alpha zinc fingers"/>
    <property type="match status" value="1"/>
</dbReference>
<gene>
    <name evidence="7" type="primary">GLIS1B</name>
</gene>
<dbReference type="InterPro" id="IPR036236">
    <property type="entry name" value="Znf_C2H2_sf"/>
</dbReference>
<reference evidence="7" key="2">
    <citation type="submission" date="2016-06" db="EMBL/GenBank/DDBJ databases">
        <title>The genome of a short-lived fish provides insights into sex chromosome evolution and the genetic control of aging.</title>
        <authorList>
            <person name="Reichwald K."/>
            <person name="Felder M."/>
            <person name="Petzold A."/>
            <person name="Koch P."/>
            <person name="Groth M."/>
            <person name="Platzer M."/>
        </authorList>
    </citation>
    <scope>NUCLEOTIDE SEQUENCE</scope>
    <source>
        <tissue evidence="7">Brain</tissue>
    </source>
</reference>
<dbReference type="GO" id="GO:0000981">
    <property type="term" value="F:DNA-binding transcription factor activity, RNA polymerase II-specific"/>
    <property type="evidence" value="ECO:0007669"/>
    <property type="project" value="TreeGrafter"/>
</dbReference>
<name>A0A1A8C3G4_NOTKA</name>
<reference evidence="7" key="1">
    <citation type="submission" date="2016-05" db="EMBL/GenBank/DDBJ databases">
        <authorList>
            <person name="Lavstsen T."/>
            <person name="Jespersen J.S."/>
        </authorList>
    </citation>
    <scope>NUCLEOTIDE SEQUENCE</scope>
    <source>
        <tissue evidence="7">Brain</tissue>
    </source>
</reference>
<dbReference type="GO" id="GO:0000978">
    <property type="term" value="F:RNA polymerase II cis-regulatory region sequence-specific DNA binding"/>
    <property type="evidence" value="ECO:0007669"/>
    <property type="project" value="TreeGrafter"/>
</dbReference>
<dbReference type="Gene3D" id="3.30.160.60">
    <property type="entry name" value="Classic Zinc Finger"/>
    <property type="match status" value="1"/>
</dbReference>
<accession>A0A1A8C3G4</accession>
<keyword evidence="5" id="KW-0862">Zinc</keyword>
<evidence type="ECO:0000313" key="7">
    <source>
        <dbReference type="EMBL" id="SBP74442.1"/>
    </source>
</evidence>
<sequence>RLLSANCVKRRCPSLASQSSAAAGTSTATSMASLSAAGSSCDEINITAIVCSSSQMSTVACVNGFRANLSPNRASTHTASEREQVIVGALAEKQVCRWIDCSATYEQQEELVRHIEKQMQNSASSQQLYNGKDVRCPALGPDIFTGLYPGSSTPHHGTP</sequence>
<proteinExistence type="predicted"/>
<dbReference type="GO" id="GO:0005634">
    <property type="term" value="C:nucleus"/>
    <property type="evidence" value="ECO:0007669"/>
    <property type="project" value="UniProtKB-SubCell"/>
</dbReference>
<evidence type="ECO:0000256" key="4">
    <source>
        <dbReference type="ARBA" id="ARBA00022771"/>
    </source>
</evidence>
<keyword evidence="6" id="KW-0539">Nucleus</keyword>
<dbReference type="GO" id="GO:0008270">
    <property type="term" value="F:zinc ion binding"/>
    <property type="evidence" value="ECO:0007669"/>
    <property type="project" value="UniProtKB-KW"/>
</dbReference>
<organism evidence="7">
    <name type="scientific">Nothobranchius kadleci</name>
    <name type="common">African annual killifish</name>
    <dbReference type="NCBI Taxonomy" id="1051664"/>
    <lineage>
        <taxon>Eukaryota</taxon>
        <taxon>Metazoa</taxon>
        <taxon>Chordata</taxon>
        <taxon>Craniata</taxon>
        <taxon>Vertebrata</taxon>
        <taxon>Euteleostomi</taxon>
        <taxon>Actinopterygii</taxon>
        <taxon>Neopterygii</taxon>
        <taxon>Teleostei</taxon>
        <taxon>Neoteleostei</taxon>
        <taxon>Acanthomorphata</taxon>
        <taxon>Ovalentaria</taxon>
        <taxon>Atherinomorphae</taxon>
        <taxon>Cyprinodontiformes</taxon>
        <taxon>Nothobranchiidae</taxon>
        <taxon>Nothobranchius</taxon>
    </lineage>
</organism>
<evidence type="ECO:0000256" key="5">
    <source>
        <dbReference type="ARBA" id="ARBA00022833"/>
    </source>
</evidence>
<evidence type="ECO:0000256" key="3">
    <source>
        <dbReference type="ARBA" id="ARBA00022737"/>
    </source>
</evidence>
<dbReference type="PANTHER" id="PTHR45718">
    <property type="entry name" value="TRANSCRIPTIONAL ACTIVATOR CUBITUS INTERRUPTUS"/>
    <property type="match status" value="1"/>
</dbReference>
<comment type="subcellular location">
    <subcellularLocation>
        <location evidence="1">Nucleus</location>
    </subcellularLocation>
</comment>
<dbReference type="AlphaFoldDB" id="A0A1A8C3G4"/>
<keyword evidence="4" id="KW-0863">Zinc-finger</keyword>
<keyword evidence="2" id="KW-0479">Metal-binding</keyword>
<feature type="non-terminal residue" evidence="7">
    <location>
        <position position="1"/>
    </location>
</feature>
<feature type="non-terminal residue" evidence="7">
    <location>
        <position position="159"/>
    </location>
</feature>
<dbReference type="InterPro" id="IPR043359">
    <property type="entry name" value="GLI-like"/>
</dbReference>